<dbReference type="PANTHER" id="PTHR48111">
    <property type="entry name" value="REGULATOR OF RPOS"/>
    <property type="match status" value="1"/>
</dbReference>
<dbReference type="PROSITE" id="PS51755">
    <property type="entry name" value="OMPR_PHOB"/>
    <property type="match status" value="1"/>
</dbReference>
<dbReference type="Pfam" id="PF00072">
    <property type="entry name" value="Response_reg"/>
    <property type="match status" value="1"/>
</dbReference>
<evidence type="ECO:0000256" key="5">
    <source>
        <dbReference type="ARBA" id="ARBA00023163"/>
    </source>
</evidence>
<evidence type="ECO:0000256" key="7">
    <source>
        <dbReference type="PROSITE-ProRule" id="PRU01091"/>
    </source>
</evidence>
<dbReference type="Pfam" id="PF00486">
    <property type="entry name" value="Trans_reg_C"/>
    <property type="match status" value="1"/>
</dbReference>
<dbReference type="GO" id="GO:0032993">
    <property type="term" value="C:protein-DNA complex"/>
    <property type="evidence" value="ECO:0007669"/>
    <property type="project" value="TreeGrafter"/>
</dbReference>
<reference evidence="10 11" key="1">
    <citation type="submission" date="2006-06" db="EMBL/GenBank/DDBJ databases">
        <authorList>
            <person name="Moran M.A."/>
            <person name="Ferriera S."/>
            <person name="Johnson J."/>
            <person name="Kravitz S."/>
            <person name="Beeson K."/>
            <person name="Sutton G."/>
            <person name="Rogers Y.-H."/>
            <person name="Friedman R."/>
            <person name="Frazier M."/>
            <person name="Venter J.C."/>
        </authorList>
    </citation>
    <scope>NUCLEOTIDE SEQUENCE [LARGE SCALE GENOMIC DNA]</scope>
    <source>
        <strain evidence="10 11">E-37</strain>
    </source>
</reference>
<evidence type="ECO:0000256" key="4">
    <source>
        <dbReference type="ARBA" id="ARBA00023125"/>
    </source>
</evidence>
<dbReference type="Proteomes" id="UP000005713">
    <property type="component" value="Unassembled WGS sequence"/>
</dbReference>
<evidence type="ECO:0000256" key="6">
    <source>
        <dbReference type="PROSITE-ProRule" id="PRU00169"/>
    </source>
</evidence>
<protein>
    <submittedName>
        <fullName evidence="10">Two component response regulator</fullName>
    </submittedName>
</protein>
<dbReference type="PANTHER" id="PTHR48111:SF67">
    <property type="entry name" value="TRANSCRIPTIONAL REGULATORY PROTEIN TCTD"/>
    <property type="match status" value="1"/>
</dbReference>
<dbReference type="InterPro" id="IPR001789">
    <property type="entry name" value="Sig_transdc_resp-reg_receiver"/>
</dbReference>
<keyword evidence="4 7" id="KW-0238">DNA-binding</keyword>
<keyword evidence="11" id="KW-1185">Reference proteome</keyword>
<dbReference type="GO" id="GO:0000976">
    <property type="term" value="F:transcription cis-regulatory region binding"/>
    <property type="evidence" value="ECO:0007669"/>
    <property type="project" value="TreeGrafter"/>
</dbReference>
<dbReference type="SUPFAM" id="SSF52172">
    <property type="entry name" value="CheY-like"/>
    <property type="match status" value="1"/>
</dbReference>
<evidence type="ECO:0000259" key="8">
    <source>
        <dbReference type="PROSITE" id="PS50110"/>
    </source>
</evidence>
<feature type="DNA-binding region" description="OmpR/PhoB-type" evidence="7">
    <location>
        <begin position="150"/>
        <end position="246"/>
    </location>
</feature>
<evidence type="ECO:0000256" key="3">
    <source>
        <dbReference type="ARBA" id="ARBA00023015"/>
    </source>
</evidence>
<dbReference type="InterPro" id="IPR011006">
    <property type="entry name" value="CheY-like_superfamily"/>
</dbReference>
<dbReference type="SMART" id="SM00862">
    <property type="entry name" value="Trans_reg_C"/>
    <property type="match status" value="1"/>
</dbReference>
<proteinExistence type="predicted"/>
<sequence length="249" mass="27691">MIPSSNVCTLRFQPCAKLAQHDKEVTMRIAVIEDNEALAHGIAFRLRDRGHSVDLLHDGTEADAFLAQEGADLVVLDLNLPGMDGLSVLRALRRRNDGTPVILLTARSETAERVAGLDAGADDYLTKPFEMDELEARLRAMARRKNIEFAARDKLGPLVFDRTGRQLMQDEQALDIPRREIATLECLLERRGRLVSKAQLISHVYGIGSDAEDSAIEPHVSRLRKRLEPFGIRIKTARGLGYMLEVDGA</sequence>
<feature type="domain" description="OmpR/PhoB-type" evidence="9">
    <location>
        <begin position="150"/>
        <end position="246"/>
    </location>
</feature>
<dbReference type="eggNOG" id="COG0745">
    <property type="taxonomic scope" value="Bacteria"/>
</dbReference>
<dbReference type="AlphaFoldDB" id="A3JZA4"/>
<keyword evidence="5" id="KW-0804">Transcription</keyword>
<dbReference type="FunFam" id="3.40.50.2300:FF:000002">
    <property type="entry name" value="DNA-binding response regulator PhoP"/>
    <property type="match status" value="1"/>
</dbReference>
<keyword evidence="2" id="KW-0902">Two-component regulatory system</keyword>
<evidence type="ECO:0000256" key="1">
    <source>
        <dbReference type="ARBA" id="ARBA00022553"/>
    </source>
</evidence>
<comment type="caution">
    <text evidence="10">The sequence shown here is derived from an EMBL/GenBank/DDBJ whole genome shotgun (WGS) entry which is preliminary data.</text>
</comment>
<dbReference type="Gene3D" id="3.40.50.2300">
    <property type="match status" value="1"/>
</dbReference>
<keyword evidence="3" id="KW-0805">Transcription regulation</keyword>
<dbReference type="CDD" id="cd00383">
    <property type="entry name" value="trans_reg_C"/>
    <property type="match status" value="1"/>
</dbReference>
<dbReference type="InterPro" id="IPR001867">
    <property type="entry name" value="OmpR/PhoB-type_DNA-bd"/>
</dbReference>
<evidence type="ECO:0000313" key="11">
    <source>
        <dbReference type="Proteomes" id="UP000005713"/>
    </source>
</evidence>
<dbReference type="GO" id="GO:0006355">
    <property type="term" value="P:regulation of DNA-templated transcription"/>
    <property type="evidence" value="ECO:0007669"/>
    <property type="project" value="InterPro"/>
</dbReference>
<dbReference type="EMBL" id="AAYA01000002">
    <property type="protein sequence ID" value="EBA09807.1"/>
    <property type="molecule type" value="Genomic_DNA"/>
</dbReference>
<organism evidence="10 11">
    <name type="scientific">Sagittula stellata (strain ATCC 700073 / DSM 11524 / E-37)</name>
    <dbReference type="NCBI Taxonomy" id="388399"/>
    <lineage>
        <taxon>Bacteria</taxon>
        <taxon>Pseudomonadati</taxon>
        <taxon>Pseudomonadota</taxon>
        <taxon>Alphaproteobacteria</taxon>
        <taxon>Rhodobacterales</taxon>
        <taxon>Roseobacteraceae</taxon>
        <taxon>Sagittula</taxon>
    </lineage>
</organism>
<feature type="domain" description="Response regulatory" evidence="8">
    <location>
        <begin position="28"/>
        <end position="142"/>
    </location>
</feature>
<name>A3JZA4_SAGS3</name>
<dbReference type="InterPro" id="IPR036388">
    <property type="entry name" value="WH-like_DNA-bd_sf"/>
</dbReference>
<accession>A3JZA4</accession>
<dbReference type="PROSITE" id="PS50110">
    <property type="entry name" value="RESPONSE_REGULATORY"/>
    <property type="match status" value="1"/>
</dbReference>
<dbReference type="Gene3D" id="1.10.10.10">
    <property type="entry name" value="Winged helix-like DNA-binding domain superfamily/Winged helix DNA-binding domain"/>
    <property type="match status" value="1"/>
</dbReference>
<keyword evidence="1 6" id="KW-0597">Phosphoprotein</keyword>
<evidence type="ECO:0000256" key="2">
    <source>
        <dbReference type="ARBA" id="ARBA00023012"/>
    </source>
</evidence>
<dbReference type="Gene3D" id="6.10.250.690">
    <property type="match status" value="1"/>
</dbReference>
<dbReference type="GO" id="GO:0000156">
    <property type="term" value="F:phosphorelay response regulator activity"/>
    <property type="evidence" value="ECO:0007669"/>
    <property type="project" value="TreeGrafter"/>
</dbReference>
<dbReference type="GO" id="GO:0005829">
    <property type="term" value="C:cytosol"/>
    <property type="evidence" value="ECO:0007669"/>
    <property type="project" value="TreeGrafter"/>
</dbReference>
<dbReference type="SMART" id="SM00448">
    <property type="entry name" value="REC"/>
    <property type="match status" value="1"/>
</dbReference>
<evidence type="ECO:0000313" key="10">
    <source>
        <dbReference type="EMBL" id="EBA09807.1"/>
    </source>
</evidence>
<evidence type="ECO:0000259" key="9">
    <source>
        <dbReference type="PROSITE" id="PS51755"/>
    </source>
</evidence>
<dbReference type="CDD" id="cd17624">
    <property type="entry name" value="REC_OmpR_PmrA-like"/>
    <property type="match status" value="1"/>
</dbReference>
<dbReference type="InterPro" id="IPR039420">
    <property type="entry name" value="WalR-like"/>
</dbReference>
<gene>
    <name evidence="10" type="ORF">SSE37_08363</name>
</gene>
<feature type="modified residue" description="4-aspartylphosphate" evidence="6">
    <location>
        <position position="77"/>
    </location>
</feature>